<dbReference type="CDD" id="cd00037">
    <property type="entry name" value="CLECT"/>
    <property type="match status" value="6"/>
</dbReference>
<feature type="domain" description="C-type lectin" evidence="2">
    <location>
        <begin position="787"/>
        <end position="916"/>
    </location>
</feature>
<proteinExistence type="predicted"/>
<keyword evidence="4" id="KW-1185">Reference proteome</keyword>
<name>A0AA88Y5D0_PINIB</name>
<dbReference type="PANTHER" id="PTHR22803">
    <property type="entry name" value="MANNOSE, PHOSPHOLIPASE, LECTIN RECEPTOR RELATED"/>
    <property type="match status" value="1"/>
</dbReference>
<dbReference type="PROSITE" id="PS00615">
    <property type="entry name" value="C_TYPE_LECTIN_1"/>
    <property type="match status" value="2"/>
</dbReference>
<sequence>MLSYDTDGHMNTSLYDKRDDFNFSITNFPFLSSNIPSSPAYGVFISQLIRYARASTKYTDFVLRARRLSDKLLSQGYVCDRLTSSLRKFYGRYGELVIHYDVPLSRMTYLQTLVSGYNKLSDGFWTDMTTLRFDGTKSSSGRWMWGQYIPVDNSTIQWEMNPTCSPVETCGALNIQAAMTNWECSKKMGFICEMDNTAYSGCPFGWMPTDTTCYYFSDLTDPTQKLTWMQAKAYCANMQLPPNVTTPAHLLTMDNNYDYNYILSEMPEVAQTTVMFWTGLTRTGTQWRWFNNDNYNPSFIQWAKEPDNINNNENCAIIKTDGHFSDQDCSQNFNYICRATQSTDDTDYYMGCKGWSRAGHKCFKFFDNPKSTWASARQHCQVAGGDLLRVDSVDEKRWMEWQMSTNDHASYYWTGLNDQAVEGNFRWTDGSPVKLSNIRWNSEPNNWFGNEDCAVILNDAVWSDGECSLPTNYICEYINPSGGNCPSSPGWISNTNSGECYYFSPSNITLSWFEANAACRDFAFSKNTPTSLLAINSKEELNIITKVLANPSKVVLKGYWTDLNDRNHEGTWSYTDGFNNPPNMNLVLWNAEPKDVNGTKDCGLLGFGARYFEKECSGKAGFICFKYPTACDAAQDNLGCSPGWVAWQGNCYFVQTKKLVTRKNANIDCANLYGTLLRSTSSDEMTYLQTLVSGYNKLSDGFWTDMTTLRFDGTKSSSGRWMWGQYIPVDNSTIQWEMYPTSSPVETCGALNIQAAMTNWECSKKMGFICEMDNTAYSGCPFGWMPTDTTCYYFSDLTDPTQKLTWMQAKAYCANMQLPPNVTTPAHLLTMDNNYDYNYILSEMPEVAQTTVMFWTGLTRTGTQWGWFNGDNYNPTFIQWAKEPDNINNNENCAIIKTDGHFSDQDCSQNYNYICRASQSTDDTDYYMGCQGWSRAGHKCFNFFDQPKSTWATARQNCQAAGGDLLRIDSVDEKRWMEWQMSTTDHASMYWTGLNDQAVEGNFRWTDGSPVNQANIRWNSEPNEWFGNEDCAVIFNDAVWNDRDCSLPTNYICEYINPSGGNCPSSPGWVSNTNSGECYFFSPSNATLSWFEANTACRNYAFSKSTPTSLLAVNSQEELDYIASVLAIPTNFALKGYWTDLNDRNHEGTWSYTDGFNNPPNMNLVQWNAEPKDVNGTEDCGLLGFGARYFESKCGTKAGFICYKYPIDGLYGADRKTCAECVMN</sequence>
<evidence type="ECO:0000259" key="2">
    <source>
        <dbReference type="PROSITE" id="PS50041"/>
    </source>
</evidence>
<evidence type="ECO:0000256" key="1">
    <source>
        <dbReference type="ARBA" id="ARBA00023157"/>
    </source>
</evidence>
<dbReference type="Pfam" id="PF00059">
    <property type="entry name" value="Lectin_C"/>
    <property type="match status" value="7"/>
</dbReference>
<dbReference type="InterPro" id="IPR001304">
    <property type="entry name" value="C-type_lectin-like"/>
</dbReference>
<dbReference type="Gene3D" id="3.10.100.10">
    <property type="entry name" value="Mannose-Binding Protein A, subunit A"/>
    <property type="match status" value="8"/>
</dbReference>
<feature type="domain" description="C-type lectin" evidence="2">
    <location>
        <begin position="358"/>
        <end position="476"/>
    </location>
</feature>
<organism evidence="3 4">
    <name type="scientific">Pinctada imbricata</name>
    <name type="common">Atlantic pearl-oyster</name>
    <name type="synonym">Pinctada martensii</name>
    <dbReference type="NCBI Taxonomy" id="66713"/>
    <lineage>
        <taxon>Eukaryota</taxon>
        <taxon>Metazoa</taxon>
        <taxon>Spiralia</taxon>
        <taxon>Lophotrochozoa</taxon>
        <taxon>Mollusca</taxon>
        <taxon>Bivalvia</taxon>
        <taxon>Autobranchia</taxon>
        <taxon>Pteriomorphia</taxon>
        <taxon>Pterioida</taxon>
        <taxon>Pterioidea</taxon>
        <taxon>Pteriidae</taxon>
        <taxon>Pinctada</taxon>
    </lineage>
</organism>
<reference evidence="3" key="1">
    <citation type="submission" date="2019-08" db="EMBL/GenBank/DDBJ databases">
        <title>The improved chromosome-level genome for the pearl oyster Pinctada fucata martensii using PacBio sequencing and Hi-C.</title>
        <authorList>
            <person name="Zheng Z."/>
        </authorList>
    </citation>
    <scope>NUCLEOTIDE SEQUENCE</scope>
    <source>
        <strain evidence="3">ZZ-2019</strain>
        <tissue evidence="3">Adductor muscle</tissue>
    </source>
</reference>
<dbReference type="AlphaFoldDB" id="A0AA88Y5D0"/>
<feature type="domain" description="C-type lectin" evidence="2">
    <location>
        <begin position="209"/>
        <end position="338"/>
    </location>
</feature>
<feature type="domain" description="C-type lectin" evidence="2">
    <location>
        <begin position="647"/>
        <end position="771"/>
    </location>
</feature>
<dbReference type="SUPFAM" id="SSF56436">
    <property type="entry name" value="C-type lectin-like"/>
    <property type="match status" value="8"/>
</dbReference>
<evidence type="ECO:0000313" key="3">
    <source>
        <dbReference type="EMBL" id="KAK3095712.1"/>
    </source>
</evidence>
<evidence type="ECO:0000313" key="4">
    <source>
        <dbReference type="Proteomes" id="UP001186944"/>
    </source>
</evidence>
<feature type="domain" description="C-type lectin" evidence="2">
    <location>
        <begin position="1074"/>
        <end position="1203"/>
    </location>
</feature>
<dbReference type="InterPro" id="IPR016186">
    <property type="entry name" value="C-type_lectin-like/link_sf"/>
</dbReference>
<dbReference type="InterPro" id="IPR018378">
    <property type="entry name" value="C-type_lectin_CS"/>
</dbReference>
<protein>
    <recommendedName>
        <fullName evidence="2">C-type lectin domain-containing protein</fullName>
    </recommendedName>
</protein>
<comment type="caution">
    <text evidence="3">The sequence shown here is derived from an EMBL/GenBank/DDBJ whole genome shotgun (WGS) entry which is preliminary data.</text>
</comment>
<dbReference type="Proteomes" id="UP001186944">
    <property type="component" value="Unassembled WGS sequence"/>
</dbReference>
<gene>
    <name evidence="3" type="ORF">FSP39_017933</name>
</gene>
<dbReference type="SMART" id="SM00034">
    <property type="entry name" value="CLECT"/>
    <property type="match status" value="7"/>
</dbReference>
<dbReference type="InterPro" id="IPR050111">
    <property type="entry name" value="C-type_lectin/snaclec_domain"/>
</dbReference>
<feature type="domain" description="C-type lectin" evidence="2">
    <location>
        <begin position="496"/>
        <end position="625"/>
    </location>
</feature>
<accession>A0AA88Y5D0</accession>
<feature type="domain" description="C-type lectin" evidence="2">
    <location>
        <begin position="936"/>
        <end position="1054"/>
    </location>
</feature>
<keyword evidence="1" id="KW-1015">Disulfide bond</keyword>
<dbReference type="EMBL" id="VSWD01000008">
    <property type="protein sequence ID" value="KAK3095712.1"/>
    <property type="molecule type" value="Genomic_DNA"/>
</dbReference>
<dbReference type="InterPro" id="IPR016187">
    <property type="entry name" value="CTDL_fold"/>
</dbReference>
<dbReference type="PROSITE" id="PS50041">
    <property type="entry name" value="C_TYPE_LECTIN_2"/>
    <property type="match status" value="7"/>
</dbReference>